<dbReference type="AlphaFoldDB" id="A0A6J4V787"/>
<feature type="non-terminal residue" evidence="2">
    <location>
        <position position="1"/>
    </location>
</feature>
<proteinExistence type="predicted"/>
<name>A0A6J4V787_9BACT</name>
<evidence type="ECO:0000256" key="1">
    <source>
        <dbReference type="SAM" id="MobiDB-lite"/>
    </source>
</evidence>
<accession>A0A6J4V787</accession>
<reference evidence="2" key="1">
    <citation type="submission" date="2020-02" db="EMBL/GenBank/DDBJ databases">
        <authorList>
            <person name="Meier V. D."/>
        </authorList>
    </citation>
    <scope>NUCLEOTIDE SEQUENCE</scope>
    <source>
        <strain evidence="2">AVDCRST_MAG70</strain>
    </source>
</reference>
<evidence type="ECO:0000313" key="2">
    <source>
        <dbReference type="EMBL" id="CAA9571018.1"/>
    </source>
</evidence>
<feature type="non-terminal residue" evidence="2">
    <location>
        <position position="100"/>
    </location>
</feature>
<dbReference type="EMBL" id="CADCWH010000399">
    <property type="protein sequence ID" value="CAA9571018.1"/>
    <property type="molecule type" value="Genomic_DNA"/>
</dbReference>
<protein>
    <submittedName>
        <fullName evidence="2">Uncharacterized protein</fullName>
    </submittedName>
</protein>
<organism evidence="2">
    <name type="scientific">uncultured Thermomicrobiales bacterium</name>
    <dbReference type="NCBI Taxonomy" id="1645740"/>
    <lineage>
        <taxon>Bacteria</taxon>
        <taxon>Pseudomonadati</taxon>
        <taxon>Thermomicrobiota</taxon>
        <taxon>Thermomicrobia</taxon>
        <taxon>Thermomicrobiales</taxon>
        <taxon>environmental samples</taxon>
    </lineage>
</organism>
<feature type="region of interest" description="Disordered" evidence="1">
    <location>
        <begin position="1"/>
        <end position="50"/>
    </location>
</feature>
<sequence>GAESRGSSLSGGRGGSVIRPCRGPRTGIQPTTGEGGRVLGGRTRAEHRERAQYLDRPECLWVAGDADWTGPRAAPAALPVGSHVHRELGRRLADRAPRRV</sequence>
<gene>
    <name evidence="2" type="ORF">AVDCRST_MAG70-2502</name>
</gene>